<accession>A0A0M0LQ27</accession>
<dbReference type="InterPro" id="IPR036156">
    <property type="entry name" value="Beta-gal/glucu_dom_sf"/>
</dbReference>
<evidence type="ECO:0000313" key="3">
    <source>
        <dbReference type="EMBL" id="KOO53170.1"/>
    </source>
</evidence>
<dbReference type="GO" id="GO:0006516">
    <property type="term" value="P:glycoprotein catabolic process"/>
    <property type="evidence" value="ECO:0007669"/>
    <property type="project" value="TreeGrafter"/>
</dbReference>
<name>A0A0M0LQ27_9EUKA</name>
<comment type="caution">
    <text evidence="3">The sequence shown here is derived from an EMBL/GenBank/DDBJ whole genome shotgun (WGS) entry which is preliminary data.</text>
</comment>
<dbReference type="Proteomes" id="UP000037460">
    <property type="component" value="Unassembled WGS sequence"/>
</dbReference>
<keyword evidence="1" id="KW-0378">Hydrolase</keyword>
<feature type="domain" description="Beta-mannosidase Ig-fold" evidence="2">
    <location>
        <begin position="182"/>
        <end position="248"/>
    </location>
</feature>
<dbReference type="InterPro" id="IPR013783">
    <property type="entry name" value="Ig-like_fold"/>
</dbReference>
<reference evidence="4" key="1">
    <citation type="journal article" date="2015" name="PLoS Genet.">
        <title>Genome Sequence and Transcriptome Analyses of Chrysochromulina tobin: Metabolic Tools for Enhanced Algal Fitness in the Prominent Order Prymnesiales (Haptophyceae).</title>
        <authorList>
            <person name="Hovde B.T."/>
            <person name="Deodato C.R."/>
            <person name="Hunsperger H.M."/>
            <person name="Ryken S.A."/>
            <person name="Yost W."/>
            <person name="Jha R.K."/>
            <person name="Patterson J."/>
            <person name="Monnat R.J. Jr."/>
            <person name="Barlow S.B."/>
            <person name="Starkenburg S.R."/>
            <person name="Cattolico R.A."/>
        </authorList>
    </citation>
    <scope>NUCLEOTIDE SEQUENCE</scope>
    <source>
        <strain evidence="4">CCMP291</strain>
    </source>
</reference>
<dbReference type="OrthoDB" id="6488039at2759"/>
<dbReference type="AlphaFoldDB" id="A0A0M0LQ27"/>
<sequence>MGILYWQLNAIWPGPDWATIEYDGRLRLSHYSVARAFAPLALSVELDVADDGSALDGRLRVHAASDLPGAVAGTLRVDVHLWATAPAWPAHSLELPVSIAAEASAIVHEVSLVALGLGPGAKIARDDAFVRLSFEPNDASAAPGAVPSTGRVFVDVWLTPFKSARMTRAQPAIVSLAQTSLTRAVLRILSNATAALVAVESDAVVGAFSDGAFTLLAGEVRELTFEARAPFALEQMRQGLSVRSVWDTYEGEEAT</sequence>
<dbReference type="Gene3D" id="2.60.40.10">
    <property type="entry name" value="Immunoglobulins"/>
    <property type="match status" value="1"/>
</dbReference>
<dbReference type="GO" id="GO:0004567">
    <property type="term" value="F:beta-mannosidase activity"/>
    <property type="evidence" value="ECO:0007669"/>
    <property type="project" value="TreeGrafter"/>
</dbReference>
<proteinExistence type="predicted"/>
<gene>
    <name evidence="3" type="ORF">Ctob_013510</name>
</gene>
<protein>
    <submittedName>
        <fullName evidence="3">Beta-mannosidase</fullName>
    </submittedName>
</protein>
<organism evidence="3 4">
    <name type="scientific">Chrysochromulina tobinii</name>
    <dbReference type="NCBI Taxonomy" id="1460289"/>
    <lineage>
        <taxon>Eukaryota</taxon>
        <taxon>Haptista</taxon>
        <taxon>Haptophyta</taxon>
        <taxon>Prymnesiophyceae</taxon>
        <taxon>Prymnesiales</taxon>
        <taxon>Chrysochromulinaceae</taxon>
        <taxon>Chrysochromulina</taxon>
    </lineage>
</organism>
<keyword evidence="1" id="KW-0326">Glycosidase</keyword>
<keyword evidence="4" id="KW-1185">Reference proteome</keyword>
<dbReference type="InterPro" id="IPR017853">
    <property type="entry name" value="GH"/>
</dbReference>
<evidence type="ECO:0000259" key="2">
    <source>
        <dbReference type="Pfam" id="PF17753"/>
    </source>
</evidence>
<evidence type="ECO:0000256" key="1">
    <source>
        <dbReference type="ARBA" id="ARBA00023295"/>
    </source>
</evidence>
<dbReference type="EMBL" id="JWZX01000350">
    <property type="protein sequence ID" value="KOO53170.1"/>
    <property type="molecule type" value="Genomic_DNA"/>
</dbReference>
<dbReference type="InterPro" id="IPR050887">
    <property type="entry name" value="Beta-mannosidase_GH2"/>
</dbReference>
<dbReference type="PANTHER" id="PTHR43730">
    <property type="entry name" value="BETA-MANNOSIDASE"/>
    <property type="match status" value="1"/>
</dbReference>
<dbReference type="SUPFAM" id="SSF51445">
    <property type="entry name" value="(Trans)glycosidases"/>
    <property type="match status" value="1"/>
</dbReference>
<dbReference type="SUPFAM" id="SSF49303">
    <property type="entry name" value="beta-Galactosidase/glucuronidase domain"/>
    <property type="match status" value="1"/>
</dbReference>
<dbReference type="Gene3D" id="3.20.20.80">
    <property type="entry name" value="Glycosidases"/>
    <property type="match status" value="1"/>
</dbReference>
<dbReference type="PANTHER" id="PTHR43730:SF5">
    <property type="entry name" value="BETA-MANNOSIDASE A"/>
    <property type="match status" value="1"/>
</dbReference>
<dbReference type="Pfam" id="PF17753">
    <property type="entry name" value="Ig_mannosidase"/>
    <property type="match status" value="1"/>
</dbReference>
<evidence type="ECO:0000313" key="4">
    <source>
        <dbReference type="Proteomes" id="UP000037460"/>
    </source>
</evidence>
<dbReference type="InterPro" id="IPR041625">
    <property type="entry name" value="Beta-mannosidase_Ig"/>
</dbReference>